<dbReference type="InterPro" id="IPR018060">
    <property type="entry name" value="HTH_AraC"/>
</dbReference>
<dbReference type="Proteomes" id="UP000251889">
    <property type="component" value="Unassembled WGS sequence"/>
</dbReference>
<evidence type="ECO:0000256" key="3">
    <source>
        <dbReference type="ARBA" id="ARBA00023163"/>
    </source>
</evidence>
<dbReference type="OrthoDB" id="9793451at2"/>
<evidence type="ECO:0000259" key="5">
    <source>
        <dbReference type="PROSITE" id="PS01124"/>
    </source>
</evidence>
<dbReference type="InterPro" id="IPR014710">
    <property type="entry name" value="RmlC-like_jellyroll"/>
</dbReference>
<evidence type="ECO:0000256" key="2">
    <source>
        <dbReference type="ARBA" id="ARBA00023125"/>
    </source>
</evidence>
<keyword evidence="2" id="KW-0238">DNA-binding</keyword>
<dbReference type="GO" id="GO:0003700">
    <property type="term" value="F:DNA-binding transcription factor activity"/>
    <property type="evidence" value="ECO:0007669"/>
    <property type="project" value="InterPro"/>
</dbReference>
<dbReference type="AlphaFoldDB" id="A0A364Y7Y1"/>
<dbReference type="InterPro" id="IPR009057">
    <property type="entry name" value="Homeodomain-like_sf"/>
</dbReference>
<dbReference type="SMART" id="SM00342">
    <property type="entry name" value="HTH_ARAC"/>
    <property type="match status" value="1"/>
</dbReference>
<feature type="compositionally biased region" description="Polar residues" evidence="4">
    <location>
        <begin position="300"/>
        <end position="317"/>
    </location>
</feature>
<proteinExistence type="predicted"/>
<dbReference type="EMBL" id="QMFY01000002">
    <property type="protein sequence ID" value="RAW02244.1"/>
    <property type="molecule type" value="Genomic_DNA"/>
</dbReference>
<dbReference type="InterPro" id="IPR020449">
    <property type="entry name" value="Tscrpt_reg_AraC-type_HTH"/>
</dbReference>
<dbReference type="PROSITE" id="PS01124">
    <property type="entry name" value="HTH_ARAC_FAMILY_2"/>
    <property type="match status" value="1"/>
</dbReference>
<dbReference type="Gene3D" id="1.10.10.60">
    <property type="entry name" value="Homeodomain-like"/>
    <property type="match status" value="1"/>
</dbReference>
<dbReference type="RefSeq" id="WP_112746067.1">
    <property type="nucleotide sequence ID" value="NZ_QMFY01000002.1"/>
</dbReference>
<dbReference type="InterPro" id="IPR037923">
    <property type="entry name" value="HTH-like"/>
</dbReference>
<organism evidence="6 7">
    <name type="scientific">Pseudochryseolinea flava</name>
    <dbReference type="NCBI Taxonomy" id="2059302"/>
    <lineage>
        <taxon>Bacteria</taxon>
        <taxon>Pseudomonadati</taxon>
        <taxon>Bacteroidota</taxon>
        <taxon>Cytophagia</taxon>
        <taxon>Cytophagales</taxon>
        <taxon>Fulvivirgaceae</taxon>
        <taxon>Pseudochryseolinea</taxon>
    </lineage>
</organism>
<gene>
    <name evidence="6" type="ORF">DQQ10_06795</name>
</gene>
<dbReference type="PANTHER" id="PTHR43280">
    <property type="entry name" value="ARAC-FAMILY TRANSCRIPTIONAL REGULATOR"/>
    <property type="match status" value="1"/>
</dbReference>
<protein>
    <submittedName>
        <fullName evidence="6">AraC family transcriptional regulator</fullName>
    </submittedName>
</protein>
<dbReference type="Pfam" id="PF02311">
    <property type="entry name" value="AraC_binding"/>
    <property type="match status" value="1"/>
</dbReference>
<feature type="region of interest" description="Disordered" evidence="4">
    <location>
        <begin position="297"/>
        <end position="317"/>
    </location>
</feature>
<dbReference type="Gene3D" id="2.60.120.10">
    <property type="entry name" value="Jelly Rolls"/>
    <property type="match status" value="1"/>
</dbReference>
<dbReference type="GO" id="GO:0043565">
    <property type="term" value="F:sequence-specific DNA binding"/>
    <property type="evidence" value="ECO:0007669"/>
    <property type="project" value="InterPro"/>
</dbReference>
<dbReference type="PANTHER" id="PTHR43280:SF32">
    <property type="entry name" value="TRANSCRIPTIONAL REGULATORY PROTEIN"/>
    <property type="match status" value="1"/>
</dbReference>
<evidence type="ECO:0000313" key="7">
    <source>
        <dbReference type="Proteomes" id="UP000251889"/>
    </source>
</evidence>
<dbReference type="InterPro" id="IPR003313">
    <property type="entry name" value="AraC-bd"/>
</dbReference>
<dbReference type="SUPFAM" id="SSF51215">
    <property type="entry name" value="Regulatory protein AraC"/>
    <property type="match status" value="1"/>
</dbReference>
<reference evidence="6 7" key="1">
    <citation type="submission" date="2018-06" db="EMBL/GenBank/DDBJ databases">
        <title>Chryseolinea flavus sp. nov., a member of the phylum Bacteroidetes isolated from soil.</title>
        <authorList>
            <person name="Li Y."/>
            <person name="Wang J."/>
        </authorList>
    </citation>
    <scope>NUCLEOTIDE SEQUENCE [LARGE SCALE GENOMIC DNA]</scope>
    <source>
        <strain evidence="6 7">SDU1-6</strain>
    </source>
</reference>
<evidence type="ECO:0000256" key="4">
    <source>
        <dbReference type="SAM" id="MobiDB-lite"/>
    </source>
</evidence>
<dbReference type="SUPFAM" id="SSF46689">
    <property type="entry name" value="Homeodomain-like"/>
    <property type="match status" value="1"/>
</dbReference>
<evidence type="ECO:0000256" key="1">
    <source>
        <dbReference type="ARBA" id="ARBA00023015"/>
    </source>
</evidence>
<evidence type="ECO:0000313" key="6">
    <source>
        <dbReference type="EMBL" id="RAW02244.1"/>
    </source>
</evidence>
<dbReference type="Pfam" id="PF12833">
    <property type="entry name" value="HTH_18"/>
    <property type="match status" value="1"/>
</dbReference>
<dbReference type="PRINTS" id="PR00032">
    <property type="entry name" value="HTHARAC"/>
</dbReference>
<feature type="domain" description="HTH araC/xylS-type" evidence="5">
    <location>
        <begin position="194"/>
        <end position="292"/>
    </location>
</feature>
<keyword evidence="3" id="KW-0804">Transcription</keyword>
<sequence length="317" mass="36645">MKEKVKKVARKETPIFELDAFSPKASWTDFYIEDLKSHIKTHKFIQHPHKHDFYLVLYVAQGKGTHTIDFTKYTVRPNSVFLMTPGQVHSWNLDQATEGIIIFFTRAFYQMQNVASNLMEFPFFHSLDASPVIKLDTADTVDFVFRRMLQEYSQSSKPDHRLLRAYLDVMLLEAAKHYKRTGTVRTHASTFKLRKLEQLIEENFKTLKQPSDYASQMALAPAYLNSICKENVGKTLTELIQSRVLLEAKRLFAYSDLNVNEVAAMLNFSETSYFIRWFRKQSGLTPEAFRAAQTVKDRLSNVSEKSTSPRENSPSCA</sequence>
<accession>A0A364Y7Y1</accession>
<keyword evidence="7" id="KW-1185">Reference proteome</keyword>
<keyword evidence="1" id="KW-0805">Transcription regulation</keyword>
<name>A0A364Y7Y1_9BACT</name>
<comment type="caution">
    <text evidence="6">The sequence shown here is derived from an EMBL/GenBank/DDBJ whole genome shotgun (WGS) entry which is preliminary data.</text>
</comment>